<reference evidence="2" key="1">
    <citation type="submission" date="2019-08" db="EMBL/GenBank/DDBJ databases">
        <authorList>
            <person name="Kucharzyk K."/>
            <person name="Murdoch R.W."/>
            <person name="Higgins S."/>
            <person name="Loffler F."/>
        </authorList>
    </citation>
    <scope>NUCLEOTIDE SEQUENCE</scope>
</reference>
<organism evidence="2">
    <name type="scientific">bioreactor metagenome</name>
    <dbReference type="NCBI Taxonomy" id="1076179"/>
    <lineage>
        <taxon>unclassified sequences</taxon>
        <taxon>metagenomes</taxon>
        <taxon>ecological metagenomes</taxon>
    </lineage>
</organism>
<sequence>MTKKNVLDIDAYTLIDNSWMEDSLCLDENVSERLKEIFSKYNGWNKSKSSSFVYNHENTGAVKQYHEIKYDSFSDENIRLLGLFRYWNMINYFYPLKNYMDESWDKALYESIPLFKQSHTKEDYHKAIYQLTNRLCDSHTSLPATVDNVIFGKYRPLFRMININDTLIINEIRDKNSNNNQFRIGDVILEIDGQKASYLYDSLQEYVCGSTKWSNVRFLCNAVLSRRDSLTNFTILRNGDTLHVVSLNKTAWELNQDKQKRIKQGIKRQLYKWVNDSVAYINLESATFSNFSRNYRPIKHAKTIIFDLRCYPDVLLFEKIADYFIPENSTFAITTYADTDYPGLLRYSRSSNYVGNKKYFKGQIIVLVNEQTESFSEYLTMLFQANPNTITVGRSTSGSDGDVSILSFPGGIKTIYSGIGIYYPDMVQTQRRGVKIDYIVEPTIPSVINEVDLIMEKAIQLANKKL</sequence>
<gene>
    <name evidence="2" type="ORF">SDC9_93610</name>
</gene>
<proteinExistence type="predicted"/>
<dbReference type="InterPro" id="IPR036034">
    <property type="entry name" value="PDZ_sf"/>
</dbReference>
<dbReference type="Gene3D" id="3.90.226.10">
    <property type="entry name" value="2-enoyl-CoA Hydratase, Chain A, domain 1"/>
    <property type="match status" value="1"/>
</dbReference>
<dbReference type="EMBL" id="VSSQ01011469">
    <property type="protein sequence ID" value="MPM46903.1"/>
    <property type="molecule type" value="Genomic_DNA"/>
</dbReference>
<dbReference type="GO" id="GO:0006508">
    <property type="term" value="P:proteolysis"/>
    <property type="evidence" value="ECO:0007669"/>
    <property type="project" value="InterPro"/>
</dbReference>
<dbReference type="GO" id="GO:0008236">
    <property type="term" value="F:serine-type peptidase activity"/>
    <property type="evidence" value="ECO:0007669"/>
    <property type="project" value="InterPro"/>
</dbReference>
<evidence type="ECO:0000259" key="1">
    <source>
        <dbReference type="SMART" id="SM00245"/>
    </source>
</evidence>
<dbReference type="Pfam" id="PF03572">
    <property type="entry name" value="Peptidase_S41"/>
    <property type="match status" value="1"/>
</dbReference>
<dbReference type="SUPFAM" id="SSF52096">
    <property type="entry name" value="ClpP/crotonase"/>
    <property type="match status" value="1"/>
</dbReference>
<dbReference type="Gene3D" id="3.30.750.44">
    <property type="match status" value="1"/>
</dbReference>
<feature type="domain" description="Tail specific protease" evidence="1">
    <location>
        <begin position="258"/>
        <end position="441"/>
    </location>
</feature>
<protein>
    <recommendedName>
        <fullName evidence="1">Tail specific protease domain-containing protein</fullName>
    </recommendedName>
</protein>
<dbReference type="InterPro" id="IPR029045">
    <property type="entry name" value="ClpP/crotonase-like_dom_sf"/>
</dbReference>
<dbReference type="Gene3D" id="2.30.42.10">
    <property type="match status" value="1"/>
</dbReference>
<dbReference type="AlphaFoldDB" id="A0A645A7Q4"/>
<accession>A0A645A7Q4</accession>
<dbReference type="SMART" id="SM00245">
    <property type="entry name" value="TSPc"/>
    <property type="match status" value="1"/>
</dbReference>
<evidence type="ECO:0000313" key="2">
    <source>
        <dbReference type="EMBL" id="MPM46903.1"/>
    </source>
</evidence>
<comment type="caution">
    <text evidence="2">The sequence shown here is derived from an EMBL/GenBank/DDBJ whole genome shotgun (WGS) entry which is preliminary data.</text>
</comment>
<dbReference type="InterPro" id="IPR005151">
    <property type="entry name" value="Tail-specific_protease"/>
</dbReference>
<name>A0A645A7Q4_9ZZZZ</name>